<feature type="non-terminal residue" evidence="7">
    <location>
        <position position="1"/>
    </location>
</feature>
<evidence type="ECO:0000256" key="5">
    <source>
        <dbReference type="ARBA" id="ARBA00023295"/>
    </source>
</evidence>
<dbReference type="InterPro" id="IPR050226">
    <property type="entry name" value="NagZ_Beta-hexosaminidase"/>
</dbReference>
<dbReference type="Proteomes" id="UP001289066">
    <property type="component" value="Unassembled WGS sequence"/>
</dbReference>
<comment type="catalytic activity">
    <reaction evidence="1">
        <text>Hydrolysis of terminal non-reducing N-acetyl-D-hexosamine residues in N-acetyl-beta-D-hexosaminides.</text>
        <dbReference type="EC" id="3.2.1.52"/>
    </reaction>
</comment>
<dbReference type="InterPro" id="IPR001764">
    <property type="entry name" value="Glyco_hydro_3_N"/>
</dbReference>
<dbReference type="PANTHER" id="PTHR30480">
    <property type="entry name" value="BETA-HEXOSAMINIDASE-RELATED"/>
    <property type="match status" value="1"/>
</dbReference>
<dbReference type="AlphaFoldDB" id="A0AAW9J0E3"/>
<sequence length="164" mass="17311">SDIVDKYDLGGVILFANNVKETEQTVKLVHDLQKVAIEDKDGNLPLLVTIDQEGGIVTRLGTGTNLPGNMAIGATKSEIDAYDSGYVIGRELKSLGLNVNFAPAMDINNNPNNPVINLRSISSNPELVGKLGSKIMEGIQSQGVAAAAKHFPGHGDTATDSHYG</sequence>
<gene>
    <name evidence="7" type="ORF">GNF81_18835</name>
</gene>
<reference evidence="7" key="1">
    <citation type="submission" date="2019-11" db="EMBL/GenBank/DDBJ databases">
        <title>Characterization of Clostridium perfringens isolates from swine manure treated agricultural soils.</title>
        <authorList>
            <person name="Wushke S.T."/>
        </authorList>
    </citation>
    <scope>NUCLEOTIDE SEQUENCE</scope>
    <source>
        <strain evidence="7">X15</strain>
    </source>
</reference>
<evidence type="ECO:0000313" key="7">
    <source>
        <dbReference type="EMBL" id="MDZ5034750.1"/>
    </source>
</evidence>
<dbReference type="EMBL" id="WNVG01000874">
    <property type="protein sequence ID" value="MDZ5034750.1"/>
    <property type="molecule type" value="Genomic_DNA"/>
</dbReference>
<feature type="domain" description="Glycoside hydrolase family 3 N-terminal" evidence="6">
    <location>
        <begin position="3"/>
        <end position="163"/>
    </location>
</feature>
<dbReference type="SUPFAM" id="SSF51445">
    <property type="entry name" value="(Trans)glycosidases"/>
    <property type="match status" value="1"/>
</dbReference>
<dbReference type="RefSeq" id="WP_322413153.1">
    <property type="nucleotide sequence ID" value="NZ_WNVG01000874.1"/>
</dbReference>
<keyword evidence="4" id="KW-0378">Hydrolase</keyword>
<comment type="similarity">
    <text evidence="2">Belongs to the glycosyl hydrolase 3 family.</text>
</comment>
<evidence type="ECO:0000256" key="3">
    <source>
        <dbReference type="ARBA" id="ARBA00012663"/>
    </source>
</evidence>
<dbReference type="InterPro" id="IPR036962">
    <property type="entry name" value="Glyco_hydro_3_N_sf"/>
</dbReference>
<accession>A0AAW9J0E3</accession>
<evidence type="ECO:0000256" key="4">
    <source>
        <dbReference type="ARBA" id="ARBA00022801"/>
    </source>
</evidence>
<dbReference type="PANTHER" id="PTHR30480:SF13">
    <property type="entry name" value="BETA-HEXOSAMINIDASE"/>
    <property type="match status" value="1"/>
</dbReference>
<protein>
    <recommendedName>
        <fullName evidence="3">beta-N-acetylhexosaminidase</fullName>
        <ecNumber evidence="3">3.2.1.52</ecNumber>
    </recommendedName>
</protein>
<dbReference type="GO" id="GO:0009254">
    <property type="term" value="P:peptidoglycan turnover"/>
    <property type="evidence" value="ECO:0007669"/>
    <property type="project" value="TreeGrafter"/>
</dbReference>
<name>A0AAW9J0E3_CLOPF</name>
<evidence type="ECO:0000313" key="8">
    <source>
        <dbReference type="Proteomes" id="UP001289066"/>
    </source>
</evidence>
<evidence type="ECO:0000259" key="6">
    <source>
        <dbReference type="Pfam" id="PF00933"/>
    </source>
</evidence>
<dbReference type="EC" id="3.2.1.52" evidence="3"/>
<proteinExistence type="inferred from homology"/>
<evidence type="ECO:0000256" key="2">
    <source>
        <dbReference type="ARBA" id="ARBA00005336"/>
    </source>
</evidence>
<keyword evidence="5" id="KW-0326">Glycosidase</keyword>
<evidence type="ECO:0000256" key="1">
    <source>
        <dbReference type="ARBA" id="ARBA00001231"/>
    </source>
</evidence>
<dbReference type="GO" id="GO:0005975">
    <property type="term" value="P:carbohydrate metabolic process"/>
    <property type="evidence" value="ECO:0007669"/>
    <property type="project" value="InterPro"/>
</dbReference>
<comment type="caution">
    <text evidence="7">The sequence shown here is derived from an EMBL/GenBank/DDBJ whole genome shotgun (WGS) entry which is preliminary data.</text>
</comment>
<feature type="non-terminal residue" evidence="7">
    <location>
        <position position="164"/>
    </location>
</feature>
<organism evidence="7 8">
    <name type="scientific">Clostridium perfringens</name>
    <dbReference type="NCBI Taxonomy" id="1502"/>
    <lineage>
        <taxon>Bacteria</taxon>
        <taxon>Bacillati</taxon>
        <taxon>Bacillota</taxon>
        <taxon>Clostridia</taxon>
        <taxon>Eubacteriales</taxon>
        <taxon>Clostridiaceae</taxon>
        <taxon>Clostridium</taxon>
    </lineage>
</organism>
<dbReference type="GO" id="GO:0004563">
    <property type="term" value="F:beta-N-acetylhexosaminidase activity"/>
    <property type="evidence" value="ECO:0007669"/>
    <property type="project" value="UniProtKB-EC"/>
</dbReference>
<dbReference type="InterPro" id="IPR017853">
    <property type="entry name" value="GH"/>
</dbReference>
<dbReference type="Gene3D" id="3.20.20.300">
    <property type="entry name" value="Glycoside hydrolase, family 3, N-terminal domain"/>
    <property type="match status" value="1"/>
</dbReference>
<dbReference type="Pfam" id="PF00933">
    <property type="entry name" value="Glyco_hydro_3"/>
    <property type="match status" value="1"/>
</dbReference>